<dbReference type="EMBL" id="BPWL01000015">
    <property type="protein sequence ID" value="GJJ16198.1"/>
    <property type="molecule type" value="Genomic_DNA"/>
</dbReference>
<sequence>MQHDSFQTPEVFFHIILAEFSALNIAIDSENNDKPTETGLVSAIEEGPSSECIQALKWRWAVQRAFLHRSIPTREEMPKYDELFRIIEQHDFTSEMLVIGKVMRHITLLEPEKLCEEEKYHIRDRANILLKKWSVIFRATAA</sequence>
<evidence type="ECO:0000313" key="2">
    <source>
        <dbReference type="EMBL" id="GJJ16198.1"/>
    </source>
</evidence>
<keyword evidence="3" id="KW-1185">Reference proteome</keyword>
<evidence type="ECO:0008006" key="4">
    <source>
        <dbReference type="Google" id="ProtNLM"/>
    </source>
</evidence>
<protein>
    <recommendedName>
        <fullName evidence="4">TFIIS N-terminal domain-containing protein</fullName>
    </recommendedName>
</protein>
<accession>A0AAV5A2H7</accession>
<dbReference type="AlphaFoldDB" id="A0AAV5A2H7"/>
<name>A0AAV5A2H7_9AGAM</name>
<evidence type="ECO:0000313" key="3">
    <source>
        <dbReference type="Proteomes" id="UP001050691"/>
    </source>
</evidence>
<comment type="caution">
    <text evidence="1">The sequence shown here is derived from an EMBL/GenBank/DDBJ whole genome shotgun (WGS) entry which is preliminary data.</text>
</comment>
<dbReference type="Proteomes" id="UP001050691">
    <property type="component" value="Unassembled WGS sequence"/>
</dbReference>
<evidence type="ECO:0000313" key="1">
    <source>
        <dbReference type="EMBL" id="GJJ06838.1"/>
    </source>
</evidence>
<organism evidence="1 3">
    <name type="scientific">Clathrus columnatus</name>
    <dbReference type="NCBI Taxonomy" id="1419009"/>
    <lineage>
        <taxon>Eukaryota</taxon>
        <taxon>Fungi</taxon>
        <taxon>Dikarya</taxon>
        <taxon>Basidiomycota</taxon>
        <taxon>Agaricomycotina</taxon>
        <taxon>Agaricomycetes</taxon>
        <taxon>Phallomycetidae</taxon>
        <taxon>Phallales</taxon>
        <taxon>Clathraceae</taxon>
        <taxon>Clathrus</taxon>
    </lineage>
</organism>
<reference evidence="1" key="1">
    <citation type="submission" date="2021-10" db="EMBL/GenBank/DDBJ databases">
        <title>De novo Genome Assembly of Clathrus columnatus (Basidiomycota, Fungi) Using Illumina and Nanopore Sequence Data.</title>
        <authorList>
            <person name="Ogiso-Tanaka E."/>
            <person name="Itagaki H."/>
            <person name="Hosoya T."/>
            <person name="Hosaka K."/>
        </authorList>
    </citation>
    <scope>NUCLEOTIDE SEQUENCE</scope>
    <source>
        <strain evidence="1">MO-923</strain>
    </source>
</reference>
<gene>
    <name evidence="1" type="ORF">Clacol_001034</name>
    <name evidence="2" type="ORF">Clacol_010494</name>
</gene>
<dbReference type="EMBL" id="BPWL01000001">
    <property type="protein sequence ID" value="GJJ06838.1"/>
    <property type="molecule type" value="Genomic_DNA"/>
</dbReference>
<proteinExistence type="predicted"/>